<evidence type="ECO:0000256" key="1">
    <source>
        <dbReference type="SAM" id="MobiDB-lite"/>
    </source>
</evidence>
<keyword evidence="3" id="KW-1185">Reference proteome</keyword>
<evidence type="ECO:0000313" key="3">
    <source>
        <dbReference type="Proteomes" id="UP000184546"/>
    </source>
</evidence>
<dbReference type="VEuPathDB" id="FungiDB:ASPACDRAFT_77547"/>
<dbReference type="AlphaFoldDB" id="A0A1L9WWN9"/>
<evidence type="ECO:0008006" key="4">
    <source>
        <dbReference type="Google" id="ProtNLM"/>
    </source>
</evidence>
<organism evidence="2 3">
    <name type="scientific">Aspergillus aculeatus (strain ATCC 16872 / CBS 172.66 / WB 5094)</name>
    <dbReference type="NCBI Taxonomy" id="690307"/>
    <lineage>
        <taxon>Eukaryota</taxon>
        <taxon>Fungi</taxon>
        <taxon>Dikarya</taxon>
        <taxon>Ascomycota</taxon>
        <taxon>Pezizomycotina</taxon>
        <taxon>Eurotiomycetes</taxon>
        <taxon>Eurotiomycetidae</taxon>
        <taxon>Eurotiales</taxon>
        <taxon>Aspergillaceae</taxon>
        <taxon>Aspergillus</taxon>
        <taxon>Aspergillus subgen. Circumdati</taxon>
    </lineage>
</organism>
<reference evidence="3" key="1">
    <citation type="journal article" date="2017" name="Genome Biol.">
        <title>Comparative genomics reveals high biological diversity and specific adaptations in the industrially and medically important fungal genus Aspergillus.</title>
        <authorList>
            <person name="de Vries R.P."/>
            <person name="Riley R."/>
            <person name="Wiebenga A."/>
            <person name="Aguilar-Osorio G."/>
            <person name="Amillis S."/>
            <person name="Uchima C.A."/>
            <person name="Anderluh G."/>
            <person name="Asadollahi M."/>
            <person name="Askin M."/>
            <person name="Barry K."/>
            <person name="Battaglia E."/>
            <person name="Bayram O."/>
            <person name="Benocci T."/>
            <person name="Braus-Stromeyer S.A."/>
            <person name="Caldana C."/>
            <person name="Canovas D."/>
            <person name="Cerqueira G.C."/>
            <person name="Chen F."/>
            <person name="Chen W."/>
            <person name="Choi C."/>
            <person name="Clum A."/>
            <person name="Dos Santos R.A."/>
            <person name="Damasio A.R."/>
            <person name="Diallinas G."/>
            <person name="Emri T."/>
            <person name="Fekete E."/>
            <person name="Flipphi M."/>
            <person name="Freyberg S."/>
            <person name="Gallo A."/>
            <person name="Gournas C."/>
            <person name="Habgood R."/>
            <person name="Hainaut M."/>
            <person name="Harispe M.L."/>
            <person name="Henrissat B."/>
            <person name="Hilden K.S."/>
            <person name="Hope R."/>
            <person name="Hossain A."/>
            <person name="Karabika E."/>
            <person name="Karaffa L."/>
            <person name="Karanyi Z."/>
            <person name="Krasevec N."/>
            <person name="Kuo A."/>
            <person name="Kusch H."/>
            <person name="LaButti K."/>
            <person name="Lagendijk E.L."/>
            <person name="Lapidus A."/>
            <person name="Levasseur A."/>
            <person name="Lindquist E."/>
            <person name="Lipzen A."/>
            <person name="Logrieco A.F."/>
            <person name="MacCabe A."/>
            <person name="Maekelae M.R."/>
            <person name="Malavazi I."/>
            <person name="Melin P."/>
            <person name="Meyer V."/>
            <person name="Mielnichuk N."/>
            <person name="Miskei M."/>
            <person name="Molnar A.P."/>
            <person name="Mule G."/>
            <person name="Ngan C.Y."/>
            <person name="Orejas M."/>
            <person name="Orosz E."/>
            <person name="Ouedraogo J.P."/>
            <person name="Overkamp K.M."/>
            <person name="Park H.-S."/>
            <person name="Perrone G."/>
            <person name="Piumi F."/>
            <person name="Punt P.J."/>
            <person name="Ram A.F."/>
            <person name="Ramon A."/>
            <person name="Rauscher S."/>
            <person name="Record E."/>
            <person name="Riano-Pachon D.M."/>
            <person name="Robert V."/>
            <person name="Roehrig J."/>
            <person name="Ruller R."/>
            <person name="Salamov A."/>
            <person name="Salih N.S."/>
            <person name="Samson R.A."/>
            <person name="Sandor E."/>
            <person name="Sanguinetti M."/>
            <person name="Schuetze T."/>
            <person name="Sepcic K."/>
            <person name="Shelest E."/>
            <person name="Sherlock G."/>
            <person name="Sophianopoulou V."/>
            <person name="Squina F.M."/>
            <person name="Sun H."/>
            <person name="Susca A."/>
            <person name="Todd R.B."/>
            <person name="Tsang A."/>
            <person name="Unkles S.E."/>
            <person name="van de Wiele N."/>
            <person name="van Rossen-Uffink D."/>
            <person name="Oliveira J.V."/>
            <person name="Vesth T.C."/>
            <person name="Visser J."/>
            <person name="Yu J.-H."/>
            <person name="Zhou M."/>
            <person name="Andersen M.R."/>
            <person name="Archer D.B."/>
            <person name="Baker S.E."/>
            <person name="Benoit I."/>
            <person name="Brakhage A.A."/>
            <person name="Braus G.H."/>
            <person name="Fischer R."/>
            <person name="Frisvad J.C."/>
            <person name="Goldman G.H."/>
            <person name="Houbraken J."/>
            <person name="Oakley B."/>
            <person name="Pocsi I."/>
            <person name="Scazzocchio C."/>
            <person name="Seiboth B."/>
            <person name="vanKuyk P.A."/>
            <person name="Wortman J."/>
            <person name="Dyer P.S."/>
            <person name="Grigoriev I.V."/>
        </authorList>
    </citation>
    <scope>NUCLEOTIDE SEQUENCE [LARGE SCALE GENOMIC DNA]</scope>
    <source>
        <strain evidence="3">ATCC 16872 / CBS 172.66 / WB 5094</strain>
    </source>
</reference>
<dbReference type="Gene3D" id="2.130.10.10">
    <property type="entry name" value="YVTN repeat-like/Quinoprotein amine dehydrogenase"/>
    <property type="match status" value="1"/>
</dbReference>
<accession>A0A1L9WWN9</accession>
<feature type="region of interest" description="Disordered" evidence="1">
    <location>
        <begin position="436"/>
        <end position="455"/>
    </location>
</feature>
<gene>
    <name evidence="2" type="ORF">ASPACDRAFT_77547</name>
</gene>
<feature type="region of interest" description="Disordered" evidence="1">
    <location>
        <begin position="66"/>
        <end position="85"/>
    </location>
</feature>
<name>A0A1L9WWN9_ASPA1</name>
<dbReference type="OMA" id="PHAVRIY"/>
<evidence type="ECO:0000313" key="2">
    <source>
        <dbReference type="EMBL" id="OJK00655.1"/>
    </source>
</evidence>
<dbReference type="GeneID" id="30978795"/>
<dbReference type="STRING" id="690307.A0A1L9WWN9"/>
<dbReference type="EMBL" id="KV878975">
    <property type="protein sequence ID" value="OJK00655.1"/>
    <property type="molecule type" value="Genomic_DNA"/>
</dbReference>
<dbReference type="OrthoDB" id="5323870at2759"/>
<dbReference type="RefSeq" id="XP_020056994.1">
    <property type="nucleotide sequence ID" value="XM_020204981.1"/>
</dbReference>
<dbReference type="InterPro" id="IPR015943">
    <property type="entry name" value="WD40/YVTN_repeat-like_dom_sf"/>
</dbReference>
<protein>
    <recommendedName>
        <fullName evidence="4">Nucleoporin NUP37</fullName>
    </recommendedName>
</protein>
<sequence length="654" mass="70893">MPSFPSKPLVRPRDDGGLQLSYQLPHRVHTAAGYPLVAPNGSSIVVYGYETGLKVVWRGGKPFATEKTPVAQADKPQKPAPPPSDDAVMIIDSDDESVAEIQSSISKEEPKAQFEEEEPEVDPAYPYESILRQVDIPLGSRVLHLAVPRILPEAARSSLDPFPPTLKELVVVAAVCADYSTRVVTIPLAPPHPHQTKIGVQTISISGGVSHQELPRGVSVTFTYQETENKEQNLSRGQQHASGRWDLLVATHSAESAGLLLIHRIPIADGHRLCDDAIETKRRYLPAPATNISFNPSGYPTPRHSTLLVAFHSGCVKVYSCFATKRSKASRRSSGVQSDFETSQTEGKWHISLYPGFEQSVSGLTRRKTVISAEWVLGGRAIMVLMSDGEWGVWDIEGTGPGNIKGPLERQSSVQGVTGGSLTTFSVSGRLLSPLPSGHHSETTVPSFEHRPRFAPLTPSTKRVREDTLLKGGSASTANSSLSGGISVFQTNTWRDPMPDEAILLRHGNQTAVISSLLSLWRNATKATGTFDPSNRCRVSTLQDVTFMGERLKGVGHLPVASSRTRGSEQPPFDLILTAEHRILILAPKVIEPENVPAGTMTVAGVTSTESDQQRLHKGELDVDGMDRLLSGMASAKRSIGIMGSPIKRLRNFT</sequence>
<proteinExistence type="predicted"/>
<dbReference type="Proteomes" id="UP000184546">
    <property type="component" value="Unassembled WGS sequence"/>
</dbReference>